<organism evidence="1 2">
    <name type="scientific">Candidatus Argoarchaeum ethanivorans</name>
    <dbReference type="NCBI Taxonomy" id="2608793"/>
    <lineage>
        <taxon>Archaea</taxon>
        <taxon>Methanobacteriati</taxon>
        <taxon>Methanobacteriota</taxon>
        <taxon>Stenosarchaea group</taxon>
        <taxon>Methanomicrobia</taxon>
        <taxon>Methanosarcinales</taxon>
        <taxon>Methanosarcinales incertae sedis</taxon>
        <taxon>GOM Arc I cluster</taxon>
        <taxon>Candidatus Argoarchaeum</taxon>
    </lineage>
</organism>
<proteinExistence type="predicted"/>
<dbReference type="EMBL" id="CAJHIP010000004">
    <property type="protein sequence ID" value="CAD6491620.1"/>
    <property type="molecule type" value="Genomic_DNA"/>
</dbReference>
<accession>A0A811T7F7</accession>
<reference evidence="1" key="1">
    <citation type="submission" date="2020-10" db="EMBL/GenBank/DDBJ databases">
        <authorList>
            <person name="Hahn C.J."/>
            <person name="Laso-Perez R."/>
            <person name="Vulcano F."/>
            <person name="Vaziourakis K.-M."/>
            <person name="Stokke R."/>
            <person name="Steen I.H."/>
            <person name="Teske A."/>
            <person name="Boetius A."/>
            <person name="Liebeke M."/>
            <person name="Amann R."/>
            <person name="Knittel K."/>
        </authorList>
    </citation>
    <scope>NUCLEOTIDE SEQUENCE</scope>
    <source>
        <strain evidence="1">Gfbio:e3339647-f889-4370-9287-4fb5cb688e4c:AG394J04_GoMArc1</strain>
    </source>
</reference>
<gene>
    <name evidence="1" type="ORF">FFODKBPE_00170</name>
</gene>
<evidence type="ECO:0000313" key="2">
    <source>
        <dbReference type="Proteomes" id="UP000603056"/>
    </source>
</evidence>
<comment type="caution">
    <text evidence="1">The sequence shown here is derived from an EMBL/GenBank/DDBJ whole genome shotgun (WGS) entry which is preliminary data.</text>
</comment>
<dbReference type="Proteomes" id="UP000603056">
    <property type="component" value="Unassembled WGS sequence"/>
</dbReference>
<protein>
    <submittedName>
        <fullName evidence="1">Uncharacterized protein</fullName>
    </submittedName>
</protein>
<evidence type="ECO:0000313" key="1">
    <source>
        <dbReference type="EMBL" id="CAD6491620.1"/>
    </source>
</evidence>
<name>A0A811T7F7_9EURY</name>
<dbReference type="AlphaFoldDB" id="A0A811T7F7"/>
<sequence>MAVAHDEFRRMGLSGVSGFLGEGVVVVDVQGVCAGSYVRIFDTGVGERILSLKTNLDLVFIVKLKAIHKDEVSKLIPMIGKIGLEKDEVRLGVKGSRMFGIIRAWKVDSQELKEELRAMHG</sequence>